<dbReference type="PROSITE" id="PS50940">
    <property type="entry name" value="CHIT_BIND_II"/>
    <property type="match status" value="1"/>
</dbReference>
<feature type="domain" description="Chitin-binding type-2" evidence="1">
    <location>
        <begin position="1"/>
        <end position="52"/>
    </location>
</feature>
<dbReference type="Proteomes" id="UP000886998">
    <property type="component" value="Unassembled WGS sequence"/>
</dbReference>
<name>A0A8X7CUZ0_9ARAC</name>
<dbReference type="GO" id="GO:0005576">
    <property type="term" value="C:extracellular region"/>
    <property type="evidence" value="ECO:0007669"/>
    <property type="project" value="InterPro"/>
</dbReference>
<protein>
    <submittedName>
        <fullName evidence="2">Chitin-binding type-2 domain-containing protein</fullName>
    </submittedName>
</protein>
<proteinExistence type="predicted"/>
<dbReference type="EMBL" id="BMAV01023731">
    <property type="protein sequence ID" value="GFY79657.1"/>
    <property type="molecule type" value="Genomic_DNA"/>
</dbReference>
<dbReference type="Pfam" id="PF01607">
    <property type="entry name" value="CBM_14"/>
    <property type="match status" value="1"/>
</dbReference>
<evidence type="ECO:0000313" key="2">
    <source>
        <dbReference type="EMBL" id="GFY79657.1"/>
    </source>
</evidence>
<sequence>MLIRICREVERKIKVYHHCVNSQIHTFTCPPGQAFDHRTSQCLDVSNVECIETDGHHRHKRSDVQVHTIPIGDLKSNFLEAYRKIKPELKEALQKSAPSVYEVLEVEYFPVIESFIKDMAPIVEDKVLPRLKNMFDYSAKVAGRVIKKLSDSYELSNSTHINLVSFTDLAQEIGKDMEPVLQLGRYLSNRLAKSSRPKRSATVPINEAPELLVGVLEPYLKEAFENFVELFTGNEETLTGKVILPVVVSMLKDDETRLDIQKIFWSAKSAYAPLINEMLRRQSFFTPEGTLIRIPVSEINAAKAIYYRETKPIVKKLFRKHLALFFDTLADNMELFFDTLDRLRDASRDHIGVLKDSFIRFYRKHGNTLRSAKDGHITTYTFTEITKDLKPIEVTILQIAIDYMSRMENSWISTLFTRDSIIYRTLLGGEPTYAEPSGNGYIAYHPQFNDVYQTMKKQ</sequence>
<accession>A0A8X7CUZ0</accession>
<dbReference type="AlphaFoldDB" id="A0A8X7CUZ0"/>
<gene>
    <name evidence="2" type="primary">AVEN_210150_1</name>
    <name evidence="2" type="ORF">TNIN_327211</name>
</gene>
<dbReference type="InterPro" id="IPR036508">
    <property type="entry name" value="Chitin-bd_dom_sf"/>
</dbReference>
<reference evidence="2" key="1">
    <citation type="submission" date="2020-08" db="EMBL/GenBank/DDBJ databases">
        <title>Multicomponent nature underlies the extraordinary mechanical properties of spider dragline silk.</title>
        <authorList>
            <person name="Kono N."/>
            <person name="Nakamura H."/>
            <person name="Mori M."/>
            <person name="Yoshida Y."/>
            <person name="Ohtoshi R."/>
            <person name="Malay A.D."/>
            <person name="Moran D.A.P."/>
            <person name="Tomita M."/>
            <person name="Numata K."/>
            <person name="Arakawa K."/>
        </authorList>
    </citation>
    <scope>NUCLEOTIDE SEQUENCE</scope>
</reference>
<keyword evidence="3" id="KW-1185">Reference proteome</keyword>
<dbReference type="InterPro" id="IPR002557">
    <property type="entry name" value="Chitin-bd_dom"/>
</dbReference>
<organism evidence="2 3">
    <name type="scientific">Trichonephila inaurata madagascariensis</name>
    <dbReference type="NCBI Taxonomy" id="2747483"/>
    <lineage>
        <taxon>Eukaryota</taxon>
        <taxon>Metazoa</taxon>
        <taxon>Ecdysozoa</taxon>
        <taxon>Arthropoda</taxon>
        <taxon>Chelicerata</taxon>
        <taxon>Arachnida</taxon>
        <taxon>Araneae</taxon>
        <taxon>Araneomorphae</taxon>
        <taxon>Entelegynae</taxon>
        <taxon>Araneoidea</taxon>
        <taxon>Nephilidae</taxon>
        <taxon>Trichonephila</taxon>
        <taxon>Trichonephila inaurata</taxon>
    </lineage>
</organism>
<evidence type="ECO:0000259" key="1">
    <source>
        <dbReference type="PROSITE" id="PS50940"/>
    </source>
</evidence>
<dbReference type="GO" id="GO:0008061">
    <property type="term" value="F:chitin binding"/>
    <property type="evidence" value="ECO:0007669"/>
    <property type="project" value="InterPro"/>
</dbReference>
<evidence type="ECO:0000313" key="3">
    <source>
        <dbReference type="Proteomes" id="UP000886998"/>
    </source>
</evidence>
<dbReference type="Gene3D" id="2.170.140.10">
    <property type="entry name" value="Chitin binding domain"/>
    <property type="match status" value="1"/>
</dbReference>
<dbReference type="OrthoDB" id="6435839at2759"/>
<comment type="caution">
    <text evidence="2">The sequence shown here is derived from an EMBL/GenBank/DDBJ whole genome shotgun (WGS) entry which is preliminary data.</text>
</comment>
<dbReference type="SUPFAM" id="SSF57625">
    <property type="entry name" value="Invertebrate chitin-binding proteins"/>
    <property type="match status" value="1"/>
</dbReference>